<comment type="caution">
    <text evidence="2">The sequence shown here is derived from an EMBL/GenBank/DDBJ whole genome shotgun (WGS) entry which is preliminary data.</text>
</comment>
<gene>
    <name evidence="2" type="ORF">PLEPLA_LOCUS48990</name>
</gene>
<evidence type="ECO:0000313" key="3">
    <source>
        <dbReference type="Proteomes" id="UP001153269"/>
    </source>
</evidence>
<feature type="region of interest" description="Disordered" evidence="1">
    <location>
        <begin position="34"/>
        <end position="102"/>
    </location>
</feature>
<accession>A0A9N7ZE68</accession>
<name>A0A9N7ZE68_PLEPL</name>
<sequence length="204" mass="23003">MEHRQMRRTVTQVSPIRRILKKAPGGFAAVLDASLGLQPGQRRRKRRKSSRRRRRRRRRRVEKLAAVQTSAVPTQEAAAWSLKHDPRVPTNTSKTPKIQDNNFTFAAPAPGHSKTPAPVKSTQLPTVRAHADGATRCCRLGADKFIRTFSDSPRTLGGDRGWLCLRGHTGSRVRRSSVLFPARIVPRSLARCWRSNHHIPPPRP</sequence>
<proteinExistence type="predicted"/>
<protein>
    <submittedName>
        <fullName evidence="2">Uncharacterized protein</fullName>
    </submittedName>
</protein>
<dbReference type="EMBL" id="CADEAL010004510">
    <property type="protein sequence ID" value="CAB1461115.1"/>
    <property type="molecule type" value="Genomic_DNA"/>
</dbReference>
<evidence type="ECO:0000256" key="1">
    <source>
        <dbReference type="SAM" id="MobiDB-lite"/>
    </source>
</evidence>
<dbReference type="AlphaFoldDB" id="A0A9N7ZE68"/>
<feature type="compositionally biased region" description="Polar residues" evidence="1">
    <location>
        <begin position="89"/>
        <end position="102"/>
    </location>
</feature>
<dbReference type="Proteomes" id="UP001153269">
    <property type="component" value="Unassembled WGS sequence"/>
</dbReference>
<reference evidence="2" key="1">
    <citation type="submission" date="2020-03" db="EMBL/GenBank/DDBJ databases">
        <authorList>
            <person name="Weist P."/>
        </authorList>
    </citation>
    <scope>NUCLEOTIDE SEQUENCE</scope>
</reference>
<keyword evidence="3" id="KW-1185">Reference proteome</keyword>
<organism evidence="2 3">
    <name type="scientific">Pleuronectes platessa</name>
    <name type="common">European plaice</name>
    <dbReference type="NCBI Taxonomy" id="8262"/>
    <lineage>
        <taxon>Eukaryota</taxon>
        <taxon>Metazoa</taxon>
        <taxon>Chordata</taxon>
        <taxon>Craniata</taxon>
        <taxon>Vertebrata</taxon>
        <taxon>Euteleostomi</taxon>
        <taxon>Actinopterygii</taxon>
        <taxon>Neopterygii</taxon>
        <taxon>Teleostei</taxon>
        <taxon>Neoteleostei</taxon>
        <taxon>Acanthomorphata</taxon>
        <taxon>Carangaria</taxon>
        <taxon>Pleuronectiformes</taxon>
        <taxon>Pleuronectoidei</taxon>
        <taxon>Pleuronectidae</taxon>
        <taxon>Pleuronectes</taxon>
    </lineage>
</organism>
<feature type="compositionally biased region" description="Basic residues" evidence="1">
    <location>
        <begin position="41"/>
        <end position="61"/>
    </location>
</feature>
<evidence type="ECO:0000313" key="2">
    <source>
        <dbReference type="EMBL" id="CAB1461115.1"/>
    </source>
</evidence>